<keyword evidence="4" id="KW-0233">DNA recombination</keyword>
<dbReference type="GO" id="GO:0003677">
    <property type="term" value="F:DNA binding"/>
    <property type="evidence" value="ECO:0007669"/>
    <property type="project" value="UniProtKB-UniRule"/>
</dbReference>
<dbReference type="Pfam" id="PF14659">
    <property type="entry name" value="Phage_int_SAM_3"/>
    <property type="match status" value="1"/>
</dbReference>
<dbReference type="GO" id="GO:0006310">
    <property type="term" value="P:DNA recombination"/>
    <property type="evidence" value="ECO:0007669"/>
    <property type="project" value="UniProtKB-KW"/>
</dbReference>
<organism evidence="8 9">
    <name type="scientific">Pediococcus acidilactici</name>
    <dbReference type="NCBI Taxonomy" id="1254"/>
    <lineage>
        <taxon>Bacteria</taxon>
        <taxon>Bacillati</taxon>
        <taxon>Bacillota</taxon>
        <taxon>Bacilli</taxon>
        <taxon>Lactobacillales</taxon>
        <taxon>Lactobacillaceae</taxon>
        <taxon>Pediococcus</taxon>
        <taxon>Pediococcus acidilactici group</taxon>
    </lineage>
</organism>
<dbReference type="InterPro" id="IPR002104">
    <property type="entry name" value="Integrase_catalytic"/>
</dbReference>
<evidence type="ECO:0000313" key="8">
    <source>
        <dbReference type="EMBL" id="MDV2621192.1"/>
    </source>
</evidence>
<evidence type="ECO:0000256" key="5">
    <source>
        <dbReference type="PROSITE-ProRule" id="PRU01248"/>
    </source>
</evidence>
<comment type="caution">
    <text evidence="8">The sequence shown here is derived from an EMBL/GenBank/DDBJ whole genome shotgun (WGS) entry which is preliminary data.</text>
</comment>
<dbReference type="Gene3D" id="1.10.150.130">
    <property type="match status" value="1"/>
</dbReference>
<dbReference type="SUPFAM" id="SSF56349">
    <property type="entry name" value="DNA breaking-rejoining enzymes"/>
    <property type="match status" value="1"/>
</dbReference>
<feature type="domain" description="Core-binding (CB)" evidence="7">
    <location>
        <begin position="79"/>
        <end position="159"/>
    </location>
</feature>
<dbReference type="PROSITE" id="PS51900">
    <property type="entry name" value="CB"/>
    <property type="match status" value="1"/>
</dbReference>
<evidence type="ECO:0000259" key="6">
    <source>
        <dbReference type="PROSITE" id="PS51898"/>
    </source>
</evidence>
<keyword evidence="2" id="KW-0229">DNA integration</keyword>
<protein>
    <submittedName>
        <fullName evidence="8">Tyrosine-type recombinase/integrase</fullName>
    </submittedName>
</protein>
<reference evidence="8" key="2">
    <citation type="submission" date="2023-10" db="EMBL/GenBank/DDBJ databases">
        <authorList>
            <person name="Khurajog B."/>
        </authorList>
    </citation>
    <scope>NUCLEOTIDE SEQUENCE</scope>
    <source>
        <strain evidence="8">BF9</strain>
    </source>
</reference>
<dbReference type="InterPro" id="IPR013762">
    <property type="entry name" value="Integrase-like_cat_sf"/>
</dbReference>
<keyword evidence="3 5" id="KW-0238">DNA-binding</keyword>
<dbReference type="Gene3D" id="1.10.443.10">
    <property type="entry name" value="Intergrase catalytic core"/>
    <property type="match status" value="1"/>
</dbReference>
<dbReference type="InterPro" id="IPR010998">
    <property type="entry name" value="Integrase_recombinase_N"/>
</dbReference>
<dbReference type="PROSITE" id="PS51898">
    <property type="entry name" value="TYR_RECOMBINASE"/>
    <property type="match status" value="1"/>
</dbReference>
<dbReference type="Proteomes" id="UP001280897">
    <property type="component" value="Unassembled WGS sequence"/>
</dbReference>
<dbReference type="InterPro" id="IPR050090">
    <property type="entry name" value="Tyrosine_recombinase_XerCD"/>
</dbReference>
<evidence type="ECO:0000256" key="2">
    <source>
        <dbReference type="ARBA" id="ARBA00022908"/>
    </source>
</evidence>
<evidence type="ECO:0000256" key="4">
    <source>
        <dbReference type="ARBA" id="ARBA00023172"/>
    </source>
</evidence>
<sequence>MRKWKPLKRHPNIYTYETKRGKRYGVRRVYKDSENKRREFTKSGFRTSKDAEIALTKFESELYEKQTSPIEHSKTTVSEYFGKIAERNLRMEKWRIDTYKTQSKYFQKHIQPRFGTVPLADVTRSDYQHFIDSLVENGYARTTIHTINSIMQMIMNQAETFDLIHKNKLKHIAVMGAQPAKDLTLEDSDYLKWLKTAKDLLDKYQMSMIYLFTLGPRREEILGLRLESFEFSKDKNGQDLCKIVIDRARTSNNPDGGPLKTKSSYRTLYITGDMVNTIKYAIKACRDIREKFNLPITPDTYLYINEASGEKIHPTYPTRLFSKVSKKCGVHIHPHKLRHYFATRAKDSNLSDTSIAKWLGHSNVQMTNKYTRPNKSSVLKVYNGVKEGLGI</sequence>
<dbReference type="PANTHER" id="PTHR30349">
    <property type="entry name" value="PHAGE INTEGRASE-RELATED"/>
    <property type="match status" value="1"/>
</dbReference>
<comment type="similarity">
    <text evidence="1">Belongs to the 'phage' integrase family.</text>
</comment>
<dbReference type="InterPro" id="IPR044068">
    <property type="entry name" value="CB"/>
</dbReference>
<dbReference type="RefSeq" id="WP_317072174.1">
    <property type="nucleotide sequence ID" value="NZ_JAWJAV010000003.1"/>
</dbReference>
<dbReference type="PANTHER" id="PTHR30349:SF41">
    <property type="entry name" value="INTEGRASE_RECOMBINASE PROTEIN MJ0367-RELATED"/>
    <property type="match status" value="1"/>
</dbReference>
<evidence type="ECO:0000313" key="9">
    <source>
        <dbReference type="Proteomes" id="UP001280897"/>
    </source>
</evidence>
<evidence type="ECO:0000256" key="3">
    <source>
        <dbReference type="ARBA" id="ARBA00023125"/>
    </source>
</evidence>
<gene>
    <name evidence="8" type="ORF">R0G89_05545</name>
</gene>
<dbReference type="Pfam" id="PF14657">
    <property type="entry name" value="Arm-DNA-bind_4"/>
    <property type="match status" value="1"/>
</dbReference>
<feature type="domain" description="Tyr recombinase" evidence="6">
    <location>
        <begin position="178"/>
        <end position="383"/>
    </location>
</feature>
<accession>A0AAW8YHY6</accession>
<reference evidence="8" key="1">
    <citation type="journal article" date="2023" name="PeerJ">
        <title>Selection and evaluation of lactic acid bacteria from chicken feces in Thailand as potential probiotics.</title>
        <authorList>
            <person name="Khurajog B."/>
            <person name="Disastra Y."/>
            <person name="Lawwyne L.D."/>
            <person name="Sirichokchatchawan W."/>
            <person name="Niyomtham W."/>
            <person name="Yindee J."/>
            <person name="Hampson D.J."/>
            <person name="Prapasarakul N."/>
        </authorList>
    </citation>
    <scope>NUCLEOTIDE SEQUENCE</scope>
    <source>
        <strain evidence="8">BF9</strain>
    </source>
</reference>
<evidence type="ECO:0000256" key="1">
    <source>
        <dbReference type="ARBA" id="ARBA00008857"/>
    </source>
</evidence>
<dbReference type="InterPro" id="IPR004107">
    <property type="entry name" value="Integrase_SAM-like_N"/>
</dbReference>
<dbReference type="Pfam" id="PF00589">
    <property type="entry name" value="Phage_integrase"/>
    <property type="match status" value="1"/>
</dbReference>
<evidence type="ECO:0000259" key="7">
    <source>
        <dbReference type="PROSITE" id="PS51900"/>
    </source>
</evidence>
<dbReference type="AlphaFoldDB" id="A0AAW8YHY6"/>
<proteinExistence type="inferred from homology"/>
<dbReference type="EMBL" id="JAWJAV010000003">
    <property type="protein sequence ID" value="MDV2621192.1"/>
    <property type="molecule type" value="Genomic_DNA"/>
</dbReference>
<dbReference type="InterPro" id="IPR028259">
    <property type="entry name" value="AP2-like_int_N"/>
</dbReference>
<name>A0AAW8YHY6_PEDAC</name>
<dbReference type="InterPro" id="IPR011010">
    <property type="entry name" value="DNA_brk_join_enz"/>
</dbReference>
<dbReference type="GO" id="GO:0015074">
    <property type="term" value="P:DNA integration"/>
    <property type="evidence" value="ECO:0007669"/>
    <property type="project" value="UniProtKB-KW"/>
</dbReference>